<organism evidence="1 2">
    <name type="scientific">Noviherbaspirillum album</name>
    <dbReference type="NCBI Taxonomy" id="3080276"/>
    <lineage>
        <taxon>Bacteria</taxon>
        <taxon>Pseudomonadati</taxon>
        <taxon>Pseudomonadota</taxon>
        <taxon>Betaproteobacteria</taxon>
        <taxon>Burkholderiales</taxon>
        <taxon>Oxalobacteraceae</taxon>
        <taxon>Noviherbaspirillum</taxon>
    </lineage>
</organism>
<comment type="caution">
    <text evidence="1">The sequence shown here is derived from an EMBL/GenBank/DDBJ whole genome shotgun (WGS) entry which is preliminary data.</text>
</comment>
<dbReference type="EMBL" id="JAWIIV010000040">
    <property type="protein sequence ID" value="MEC4722934.1"/>
    <property type="molecule type" value="Genomic_DNA"/>
</dbReference>
<dbReference type="RefSeq" id="WP_326509561.1">
    <property type="nucleotide sequence ID" value="NZ_JAWIIV010000040.1"/>
</dbReference>
<accession>A0ABU6JGZ2</accession>
<dbReference type="Proteomes" id="UP001352263">
    <property type="component" value="Unassembled WGS sequence"/>
</dbReference>
<proteinExistence type="predicted"/>
<name>A0ABU6JGZ2_9BURK</name>
<reference evidence="1 2" key="1">
    <citation type="submission" date="2023-10" db="EMBL/GenBank/DDBJ databases">
        <title>Noviherbaspirillum sp. CPCC 100848 genome assembly.</title>
        <authorList>
            <person name="Li X.Y."/>
            <person name="Fang X.M."/>
        </authorList>
    </citation>
    <scope>NUCLEOTIDE SEQUENCE [LARGE SCALE GENOMIC DNA]</scope>
    <source>
        <strain evidence="1 2">CPCC 100848</strain>
    </source>
</reference>
<gene>
    <name evidence="1" type="ORF">RY831_27625</name>
</gene>
<evidence type="ECO:0000313" key="2">
    <source>
        <dbReference type="Proteomes" id="UP001352263"/>
    </source>
</evidence>
<evidence type="ECO:0000313" key="1">
    <source>
        <dbReference type="EMBL" id="MEC4722934.1"/>
    </source>
</evidence>
<keyword evidence="2" id="KW-1185">Reference proteome</keyword>
<protein>
    <submittedName>
        <fullName evidence="1">Uncharacterized protein</fullName>
    </submittedName>
</protein>
<sequence>MPYDLFGEIPVLEDEVYQWVAAVAPRWLHPESAYLRYVRSWDVPAKIRAAKAAGTFHQTIEKPSTQWHARLALSAVL</sequence>